<comment type="caution">
    <text evidence="10">The sequence shown here is derived from an EMBL/GenBank/DDBJ whole genome shotgun (WGS) entry which is preliminary data.</text>
</comment>
<reference evidence="10" key="1">
    <citation type="submission" date="2020-08" db="EMBL/GenBank/DDBJ databases">
        <title>Genome sequencing and assembly of the red palm weevil Rhynchophorus ferrugineus.</title>
        <authorList>
            <person name="Dias G.B."/>
            <person name="Bergman C.M."/>
            <person name="Manee M."/>
        </authorList>
    </citation>
    <scope>NUCLEOTIDE SEQUENCE</scope>
    <source>
        <strain evidence="10">AA-2017</strain>
        <tissue evidence="10">Whole larva</tissue>
    </source>
</reference>
<name>A0A834IVA7_RHYFE</name>
<keyword evidence="5" id="KW-0788">Thiol protease</keyword>
<feature type="signal peptide" evidence="8">
    <location>
        <begin position="1"/>
        <end position="18"/>
    </location>
</feature>
<gene>
    <name evidence="10" type="ORF">GWI33_010121</name>
</gene>
<keyword evidence="7" id="KW-1015">Disulfide bond</keyword>
<evidence type="ECO:0000256" key="7">
    <source>
        <dbReference type="ARBA" id="ARBA00023157"/>
    </source>
</evidence>
<dbReference type="FunFam" id="3.90.70.10:FF:000031">
    <property type="entry name" value="Cathepsin B"/>
    <property type="match status" value="1"/>
</dbReference>
<evidence type="ECO:0000256" key="5">
    <source>
        <dbReference type="ARBA" id="ARBA00022807"/>
    </source>
</evidence>
<evidence type="ECO:0000256" key="4">
    <source>
        <dbReference type="ARBA" id="ARBA00022801"/>
    </source>
</evidence>
<accession>A0A834IVA7</accession>
<evidence type="ECO:0000256" key="2">
    <source>
        <dbReference type="ARBA" id="ARBA00022670"/>
    </source>
</evidence>
<feature type="domain" description="Peptidase C1A papain C-terminal" evidence="9">
    <location>
        <begin position="83"/>
        <end position="331"/>
    </location>
</feature>
<dbReference type="Gene3D" id="3.90.70.10">
    <property type="entry name" value="Cysteine proteinases"/>
    <property type="match status" value="1"/>
</dbReference>
<dbReference type="Pfam" id="PF00112">
    <property type="entry name" value="Peptidase_C1"/>
    <property type="match status" value="1"/>
</dbReference>
<dbReference type="OrthoDB" id="640249at2759"/>
<evidence type="ECO:0000256" key="6">
    <source>
        <dbReference type="ARBA" id="ARBA00023145"/>
    </source>
</evidence>
<feature type="chain" id="PRO_5032653293" description="Peptidase C1A papain C-terminal domain-containing protein" evidence="8">
    <location>
        <begin position="19"/>
        <end position="334"/>
    </location>
</feature>
<sequence>MKCLGICIALGVIALASAASLDLHPLSDEKITLINQKAKTWKAGKNFEMKEWDRVKKMMSGVLTYPGERKIAKAQPHLEIDAIPESFDSREAWPQCESLQTVWDQSNCGSCWAIAAAAAMSDRICIHSNQTRQTFVSVEDLNSCCFTCGYGCDGGYPDMAWSYWHSSGIVTGGLYEGNQGCKDYTLKPCEHHVDNDNRPQCSSLSYDTPECTKVCSDPSLDYKESLTYGERPSYFEDEQQIQLEILKNGPVETSFSVMDDFPNYKSGVYEATSDNWVGGHAMKIVGWGVEDGTPYWLIANSWNTDWGLDGYVKFLRGQDHLGIESSCVAALPVL</sequence>
<evidence type="ECO:0000256" key="8">
    <source>
        <dbReference type="SAM" id="SignalP"/>
    </source>
</evidence>
<dbReference type="InterPro" id="IPR013128">
    <property type="entry name" value="Peptidase_C1A"/>
</dbReference>
<dbReference type="SUPFAM" id="SSF54001">
    <property type="entry name" value="Cysteine proteinases"/>
    <property type="match status" value="1"/>
</dbReference>
<dbReference type="AlphaFoldDB" id="A0A834IVA7"/>
<evidence type="ECO:0000256" key="3">
    <source>
        <dbReference type="ARBA" id="ARBA00022729"/>
    </source>
</evidence>
<dbReference type="PROSITE" id="PS00639">
    <property type="entry name" value="THIOL_PROTEASE_HIS"/>
    <property type="match status" value="1"/>
</dbReference>
<dbReference type="EMBL" id="JAACXV010000045">
    <property type="protein sequence ID" value="KAF7285753.1"/>
    <property type="molecule type" value="Genomic_DNA"/>
</dbReference>
<dbReference type="GO" id="GO:0006508">
    <property type="term" value="P:proteolysis"/>
    <property type="evidence" value="ECO:0007669"/>
    <property type="project" value="UniProtKB-KW"/>
</dbReference>
<comment type="similarity">
    <text evidence="1">Belongs to the peptidase C1 family.</text>
</comment>
<evidence type="ECO:0000256" key="1">
    <source>
        <dbReference type="ARBA" id="ARBA00008455"/>
    </source>
</evidence>
<evidence type="ECO:0000259" key="9">
    <source>
        <dbReference type="SMART" id="SM00645"/>
    </source>
</evidence>
<dbReference type="CDD" id="cd02620">
    <property type="entry name" value="Peptidase_C1A_CathepsinB"/>
    <property type="match status" value="1"/>
</dbReference>
<keyword evidence="4" id="KW-0378">Hydrolase</keyword>
<dbReference type="PROSITE" id="PS00139">
    <property type="entry name" value="THIOL_PROTEASE_CYS"/>
    <property type="match status" value="1"/>
</dbReference>
<dbReference type="InterPro" id="IPR025661">
    <property type="entry name" value="Pept_asp_AS"/>
</dbReference>
<dbReference type="PROSITE" id="PS00640">
    <property type="entry name" value="THIOL_PROTEASE_ASN"/>
    <property type="match status" value="1"/>
</dbReference>
<dbReference type="InterPro" id="IPR000668">
    <property type="entry name" value="Peptidase_C1A_C"/>
</dbReference>
<proteinExistence type="inferred from homology"/>
<dbReference type="InterPro" id="IPR038765">
    <property type="entry name" value="Papain-like_cys_pep_sf"/>
</dbReference>
<keyword evidence="2" id="KW-0645">Protease</keyword>
<dbReference type="GO" id="GO:0008234">
    <property type="term" value="F:cysteine-type peptidase activity"/>
    <property type="evidence" value="ECO:0007669"/>
    <property type="project" value="UniProtKB-KW"/>
</dbReference>
<keyword evidence="6" id="KW-0865">Zymogen</keyword>
<dbReference type="InterPro" id="IPR025660">
    <property type="entry name" value="Pept_his_AS"/>
</dbReference>
<organism evidence="10 11">
    <name type="scientific">Rhynchophorus ferrugineus</name>
    <name type="common">Red palm weevil</name>
    <name type="synonym">Curculio ferrugineus</name>
    <dbReference type="NCBI Taxonomy" id="354439"/>
    <lineage>
        <taxon>Eukaryota</taxon>
        <taxon>Metazoa</taxon>
        <taxon>Ecdysozoa</taxon>
        <taxon>Arthropoda</taxon>
        <taxon>Hexapoda</taxon>
        <taxon>Insecta</taxon>
        <taxon>Pterygota</taxon>
        <taxon>Neoptera</taxon>
        <taxon>Endopterygota</taxon>
        <taxon>Coleoptera</taxon>
        <taxon>Polyphaga</taxon>
        <taxon>Cucujiformia</taxon>
        <taxon>Curculionidae</taxon>
        <taxon>Dryophthorinae</taxon>
        <taxon>Rhynchophorus</taxon>
    </lineage>
</organism>
<keyword evidence="3 8" id="KW-0732">Signal</keyword>
<keyword evidence="11" id="KW-1185">Reference proteome</keyword>
<dbReference type="PANTHER" id="PTHR12411">
    <property type="entry name" value="CYSTEINE PROTEASE FAMILY C1-RELATED"/>
    <property type="match status" value="1"/>
</dbReference>
<protein>
    <recommendedName>
        <fullName evidence="9">Peptidase C1A papain C-terminal domain-containing protein</fullName>
    </recommendedName>
</protein>
<dbReference type="PRINTS" id="PR00705">
    <property type="entry name" value="PAPAIN"/>
</dbReference>
<evidence type="ECO:0000313" key="10">
    <source>
        <dbReference type="EMBL" id="KAF7285753.1"/>
    </source>
</evidence>
<dbReference type="InterPro" id="IPR000169">
    <property type="entry name" value="Pept_cys_AS"/>
</dbReference>
<dbReference type="SMART" id="SM00645">
    <property type="entry name" value="Pept_C1"/>
    <property type="match status" value="1"/>
</dbReference>
<dbReference type="Proteomes" id="UP000625711">
    <property type="component" value="Unassembled WGS sequence"/>
</dbReference>
<evidence type="ECO:0000313" key="11">
    <source>
        <dbReference type="Proteomes" id="UP000625711"/>
    </source>
</evidence>